<feature type="compositionally biased region" description="Polar residues" evidence="1">
    <location>
        <begin position="34"/>
        <end position="44"/>
    </location>
</feature>
<dbReference type="EMBL" id="KN822021">
    <property type="protein sequence ID" value="KIM65647.1"/>
    <property type="molecule type" value="Genomic_DNA"/>
</dbReference>
<accession>A0A0C3AL40</accession>
<dbReference type="HOGENOM" id="CLU_839802_0_0_1"/>
<name>A0A0C3AL40_9AGAM</name>
<evidence type="ECO:0000313" key="2">
    <source>
        <dbReference type="EMBL" id="KIM65647.1"/>
    </source>
</evidence>
<feature type="compositionally biased region" description="Polar residues" evidence="1">
    <location>
        <begin position="117"/>
        <end position="128"/>
    </location>
</feature>
<protein>
    <submittedName>
        <fullName evidence="2">Uncharacterized protein</fullName>
    </submittedName>
</protein>
<reference evidence="3" key="2">
    <citation type="submission" date="2015-01" db="EMBL/GenBank/DDBJ databases">
        <title>Evolutionary Origins and Diversification of the Mycorrhizal Mutualists.</title>
        <authorList>
            <consortium name="DOE Joint Genome Institute"/>
            <consortium name="Mycorrhizal Genomics Consortium"/>
            <person name="Kohler A."/>
            <person name="Kuo A."/>
            <person name="Nagy L.G."/>
            <person name="Floudas D."/>
            <person name="Copeland A."/>
            <person name="Barry K.W."/>
            <person name="Cichocki N."/>
            <person name="Veneault-Fourrey C."/>
            <person name="LaButti K."/>
            <person name="Lindquist E.A."/>
            <person name="Lipzen A."/>
            <person name="Lundell T."/>
            <person name="Morin E."/>
            <person name="Murat C."/>
            <person name="Riley R."/>
            <person name="Ohm R."/>
            <person name="Sun H."/>
            <person name="Tunlid A."/>
            <person name="Henrissat B."/>
            <person name="Grigoriev I.V."/>
            <person name="Hibbett D.S."/>
            <person name="Martin F."/>
        </authorList>
    </citation>
    <scope>NUCLEOTIDE SEQUENCE [LARGE SCALE GENOMIC DNA]</scope>
    <source>
        <strain evidence="3">Foug A</strain>
    </source>
</reference>
<reference evidence="2 3" key="1">
    <citation type="submission" date="2014-04" db="EMBL/GenBank/DDBJ databases">
        <authorList>
            <consortium name="DOE Joint Genome Institute"/>
            <person name="Kuo A."/>
            <person name="Kohler A."/>
            <person name="Nagy L.G."/>
            <person name="Floudas D."/>
            <person name="Copeland A."/>
            <person name="Barry K.W."/>
            <person name="Cichocki N."/>
            <person name="Veneault-Fourrey C."/>
            <person name="LaButti K."/>
            <person name="Lindquist E.A."/>
            <person name="Lipzen A."/>
            <person name="Lundell T."/>
            <person name="Morin E."/>
            <person name="Murat C."/>
            <person name="Sun H."/>
            <person name="Tunlid A."/>
            <person name="Henrissat B."/>
            <person name="Grigoriev I.V."/>
            <person name="Hibbett D.S."/>
            <person name="Martin F."/>
            <person name="Nordberg H.P."/>
            <person name="Cantor M.N."/>
            <person name="Hua S.X."/>
        </authorList>
    </citation>
    <scope>NUCLEOTIDE SEQUENCE [LARGE SCALE GENOMIC DNA]</scope>
    <source>
        <strain evidence="2 3">Foug A</strain>
    </source>
</reference>
<sequence>MDWMPPSPTSTGVDNSQPDGHFLSSSLPFDPLVTTPSIHPSNDVTDADAMSMDSDGQQRSNDQSPALSAPRSRSSPSSPPSHEWNPPSPLPPFDMSPISSSQEWMPPSPPMVLNPPTLSSSQGTQSQAWVPPSPPTAASTSDLQSPHVNESQLRIPPSPPTAVAKWILPPGSPSLTTSSEWVPPSPMAAESSGDGASRRLAWIREHIHAKDVEYYEMLDRTNGLDVHLNPFESEEVSLACARQVAMLIPIQHRPDLLLLDAALDHPIIAAYIHYANTMIDTANLWCSEMCQ</sequence>
<feature type="compositionally biased region" description="Polar residues" evidence="1">
    <location>
        <begin position="9"/>
        <end position="27"/>
    </location>
</feature>
<proteinExistence type="predicted"/>
<feature type="compositionally biased region" description="Polar residues" evidence="1">
    <location>
        <begin position="54"/>
        <end position="63"/>
    </location>
</feature>
<evidence type="ECO:0000313" key="3">
    <source>
        <dbReference type="Proteomes" id="UP000053989"/>
    </source>
</evidence>
<feature type="compositionally biased region" description="Low complexity" evidence="1">
    <location>
        <begin position="64"/>
        <end position="85"/>
    </location>
</feature>
<feature type="compositionally biased region" description="Polar residues" evidence="1">
    <location>
        <begin position="142"/>
        <end position="152"/>
    </location>
</feature>
<feature type="region of interest" description="Disordered" evidence="1">
    <location>
        <begin position="1"/>
        <end position="169"/>
    </location>
</feature>
<gene>
    <name evidence="2" type="ORF">SCLCIDRAFT_22544</name>
</gene>
<dbReference type="AlphaFoldDB" id="A0A0C3AL40"/>
<keyword evidence="3" id="KW-1185">Reference proteome</keyword>
<organism evidence="2 3">
    <name type="scientific">Scleroderma citrinum Foug A</name>
    <dbReference type="NCBI Taxonomy" id="1036808"/>
    <lineage>
        <taxon>Eukaryota</taxon>
        <taxon>Fungi</taxon>
        <taxon>Dikarya</taxon>
        <taxon>Basidiomycota</taxon>
        <taxon>Agaricomycotina</taxon>
        <taxon>Agaricomycetes</taxon>
        <taxon>Agaricomycetidae</taxon>
        <taxon>Boletales</taxon>
        <taxon>Sclerodermatineae</taxon>
        <taxon>Sclerodermataceae</taxon>
        <taxon>Scleroderma</taxon>
    </lineage>
</organism>
<dbReference type="InParanoid" id="A0A0C3AL40"/>
<dbReference type="Proteomes" id="UP000053989">
    <property type="component" value="Unassembled WGS sequence"/>
</dbReference>
<evidence type="ECO:0000256" key="1">
    <source>
        <dbReference type="SAM" id="MobiDB-lite"/>
    </source>
</evidence>